<dbReference type="Proteomes" id="UP000238634">
    <property type="component" value="Unassembled WGS sequence"/>
</dbReference>
<reference evidence="3 4" key="2">
    <citation type="submission" date="2018-03" db="EMBL/GenBank/DDBJ databases">
        <title>The ancient ancestry and fast evolution of plastids.</title>
        <authorList>
            <person name="Moore K.R."/>
            <person name="Magnabosco C."/>
            <person name="Momper L."/>
            <person name="Gold D.A."/>
            <person name="Bosak T."/>
            <person name="Fournier G.P."/>
        </authorList>
    </citation>
    <scope>NUCLEOTIDE SEQUENCE [LARGE SCALE GENOMIC DNA]</scope>
    <source>
        <strain evidence="3 4">ULC007</strain>
    </source>
</reference>
<dbReference type="OrthoDB" id="9962678at2"/>
<dbReference type="RefSeq" id="WP_073075080.1">
    <property type="nucleotide sequence ID" value="NZ_MPPI01000059.1"/>
</dbReference>
<evidence type="ECO:0000313" key="4">
    <source>
        <dbReference type="Proteomes" id="UP000238634"/>
    </source>
</evidence>
<evidence type="ECO:0000256" key="1">
    <source>
        <dbReference type="SAM" id="MobiDB-lite"/>
    </source>
</evidence>
<evidence type="ECO:0000313" key="3">
    <source>
        <dbReference type="EMBL" id="PSB15065.1"/>
    </source>
</evidence>
<feature type="signal peptide" evidence="2">
    <location>
        <begin position="1"/>
        <end position="21"/>
    </location>
</feature>
<keyword evidence="2" id="KW-0732">Signal</keyword>
<proteinExistence type="predicted"/>
<dbReference type="EMBL" id="PVWG01000070">
    <property type="protein sequence ID" value="PSB15065.1"/>
    <property type="molecule type" value="Genomic_DNA"/>
</dbReference>
<feature type="region of interest" description="Disordered" evidence="1">
    <location>
        <begin position="57"/>
        <end position="83"/>
    </location>
</feature>
<organism evidence="3 4">
    <name type="scientific">Phormidesmis priestleyi ULC007</name>
    <dbReference type="NCBI Taxonomy" id="1920490"/>
    <lineage>
        <taxon>Bacteria</taxon>
        <taxon>Bacillati</taxon>
        <taxon>Cyanobacteriota</taxon>
        <taxon>Cyanophyceae</taxon>
        <taxon>Leptolyngbyales</taxon>
        <taxon>Leptolyngbyaceae</taxon>
        <taxon>Phormidesmis</taxon>
    </lineage>
</organism>
<feature type="chain" id="PRO_5015692489" description="Secreted protein" evidence="2">
    <location>
        <begin position="22"/>
        <end position="83"/>
    </location>
</feature>
<evidence type="ECO:0000256" key="2">
    <source>
        <dbReference type="SAM" id="SignalP"/>
    </source>
</evidence>
<dbReference type="STRING" id="1920490.GCA_001895925_03150"/>
<keyword evidence="4" id="KW-1185">Reference proteome</keyword>
<evidence type="ECO:0008006" key="5">
    <source>
        <dbReference type="Google" id="ProtNLM"/>
    </source>
</evidence>
<sequence length="83" mass="9109">MKTLVCTTVSLLLLASIPATAATRFRCTGDAARSTPPVVNYPTHIRNVVWRNMRAVCQQQPKQSKPSATPNNSQSQETPQKSQ</sequence>
<comment type="caution">
    <text evidence="3">The sequence shown here is derived from an EMBL/GenBank/DDBJ whole genome shotgun (WGS) entry which is preliminary data.</text>
</comment>
<accession>A0A2T1D3G8</accession>
<reference evidence="3 4" key="1">
    <citation type="submission" date="2018-02" db="EMBL/GenBank/DDBJ databases">
        <authorList>
            <person name="Cohen D.B."/>
            <person name="Kent A.D."/>
        </authorList>
    </citation>
    <scope>NUCLEOTIDE SEQUENCE [LARGE SCALE GENOMIC DNA]</scope>
    <source>
        <strain evidence="3 4">ULC007</strain>
    </source>
</reference>
<name>A0A2T1D3G8_9CYAN</name>
<gene>
    <name evidence="3" type="ORF">C7B65_25340</name>
</gene>
<protein>
    <recommendedName>
        <fullName evidence="5">Secreted protein</fullName>
    </recommendedName>
</protein>
<dbReference type="AlphaFoldDB" id="A0A2T1D3G8"/>